<dbReference type="GO" id="GO:0008973">
    <property type="term" value="F:phosphopentomutase activity"/>
    <property type="evidence" value="ECO:0007669"/>
    <property type="project" value="TreeGrafter"/>
</dbReference>
<dbReference type="Pfam" id="PF02879">
    <property type="entry name" value="PGM_PMM_II"/>
    <property type="match status" value="1"/>
</dbReference>
<evidence type="ECO:0008006" key="12">
    <source>
        <dbReference type="Google" id="ProtNLM"/>
    </source>
</evidence>
<evidence type="ECO:0000256" key="6">
    <source>
        <dbReference type="ARBA" id="ARBA00023235"/>
    </source>
</evidence>
<dbReference type="EMBL" id="JAJJHW010002585">
    <property type="protein sequence ID" value="KAH8371110.1"/>
    <property type="molecule type" value="Genomic_DNA"/>
</dbReference>
<dbReference type="PANTHER" id="PTHR45745">
    <property type="entry name" value="PHOSPHOMANNOMUTASE 45A"/>
    <property type="match status" value="1"/>
</dbReference>
<protein>
    <recommendedName>
        <fullName evidence="12">Glucose 1,6-bisphosphate synthase</fullName>
    </recommendedName>
</protein>
<dbReference type="InterPro" id="IPR005844">
    <property type="entry name" value="A-D-PHexomutase_a/b/a-I"/>
</dbReference>
<dbReference type="InterPro" id="IPR036900">
    <property type="entry name" value="A-D-PHexomutase_C_sf"/>
</dbReference>
<reference evidence="10" key="1">
    <citation type="journal article" date="2021" name="Mol. Ecol. Resour.">
        <title>Phylogenomic analyses of the genus Drosophila reveals genomic signals of climate adaptation.</title>
        <authorList>
            <person name="Li F."/>
            <person name="Rane R.V."/>
            <person name="Luria V."/>
            <person name="Xiong Z."/>
            <person name="Chen J."/>
            <person name="Li Z."/>
            <person name="Catullo R.A."/>
            <person name="Griffin P.C."/>
            <person name="Schiffer M."/>
            <person name="Pearce S."/>
            <person name="Lee S.F."/>
            <person name="McElroy K."/>
            <person name="Stocker A."/>
            <person name="Shirriffs J."/>
            <person name="Cockerell F."/>
            <person name="Coppin C."/>
            <person name="Sgro C.M."/>
            <person name="Karger A."/>
            <person name="Cain J.W."/>
            <person name="Weber J.A."/>
            <person name="Santpere G."/>
            <person name="Kirschner M.W."/>
            <person name="Hoffmann A.A."/>
            <person name="Oakeshott J.G."/>
            <person name="Zhang G."/>
        </authorList>
    </citation>
    <scope>NUCLEOTIDE SEQUENCE</scope>
    <source>
        <strain evidence="10">BGI-SZ-2011g</strain>
    </source>
</reference>
<keyword evidence="11" id="KW-1185">Reference proteome</keyword>
<organism evidence="10 11">
    <name type="scientific">Drosophila rubida</name>
    <dbReference type="NCBI Taxonomy" id="30044"/>
    <lineage>
        <taxon>Eukaryota</taxon>
        <taxon>Metazoa</taxon>
        <taxon>Ecdysozoa</taxon>
        <taxon>Arthropoda</taxon>
        <taxon>Hexapoda</taxon>
        <taxon>Insecta</taxon>
        <taxon>Pterygota</taxon>
        <taxon>Neoptera</taxon>
        <taxon>Endopterygota</taxon>
        <taxon>Diptera</taxon>
        <taxon>Brachycera</taxon>
        <taxon>Muscomorpha</taxon>
        <taxon>Ephydroidea</taxon>
        <taxon>Drosophilidae</taxon>
        <taxon>Drosophila</taxon>
    </lineage>
</organism>
<dbReference type="SUPFAM" id="SSF55957">
    <property type="entry name" value="Phosphoglucomutase, C-terminal domain"/>
    <property type="match status" value="1"/>
</dbReference>
<dbReference type="Proteomes" id="UP001200034">
    <property type="component" value="Unassembled WGS sequence"/>
</dbReference>
<gene>
    <name evidence="10" type="ORF">KR093_006272</name>
</gene>
<dbReference type="Gene3D" id="3.30.310.50">
    <property type="entry name" value="Alpha-D-phosphohexomutase, C-terminal domain"/>
    <property type="match status" value="1"/>
</dbReference>
<dbReference type="PANTHER" id="PTHR45745:SF1">
    <property type="entry name" value="PHOSPHOGLUCOMUTASE 2B-RELATED"/>
    <property type="match status" value="1"/>
</dbReference>
<dbReference type="PROSITE" id="PS00710">
    <property type="entry name" value="PGM_PMM"/>
    <property type="match status" value="1"/>
</dbReference>
<name>A0AAD4K031_9MUSC</name>
<comment type="cofactor">
    <cofactor evidence="1">
        <name>Mg(2+)</name>
        <dbReference type="ChEBI" id="CHEBI:18420"/>
    </cofactor>
</comment>
<dbReference type="Pfam" id="PF02878">
    <property type="entry name" value="PGM_PMM_I"/>
    <property type="match status" value="1"/>
</dbReference>
<dbReference type="InterPro" id="IPR016055">
    <property type="entry name" value="A-D-PHexomutase_a/b/a-I/II/III"/>
</dbReference>
<dbReference type="InterPro" id="IPR005846">
    <property type="entry name" value="A-D-PHexomutase_a/b/a-III"/>
</dbReference>
<feature type="domain" description="Alpha-D-phosphohexomutase alpha/beta/alpha" evidence="9">
    <location>
        <begin position="357"/>
        <end position="467"/>
    </location>
</feature>
<keyword evidence="6" id="KW-0413">Isomerase</keyword>
<dbReference type="GO" id="GO:0005975">
    <property type="term" value="P:carbohydrate metabolic process"/>
    <property type="evidence" value="ECO:0007669"/>
    <property type="project" value="InterPro"/>
</dbReference>
<evidence type="ECO:0000256" key="3">
    <source>
        <dbReference type="ARBA" id="ARBA00022553"/>
    </source>
</evidence>
<keyword evidence="5" id="KW-0460">Magnesium</keyword>
<feature type="non-terminal residue" evidence="10">
    <location>
        <position position="1"/>
    </location>
</feature>
<dbReference type="InterPro" id="IPR005845">
    <property type="entry name" value="A-D-PHexomutase_a/b/a-II"/>
</dbReference>
<feature type="domain" description="Alpha-D-phosphohexomutase alpha/beta/alpha" evidence="8">
    <location>
        <begin position="238"/>
        <end position="343"/>
    </location>
</feature>
<evidence type="ECO:0000259" key="7">
    <source>
        <dbReference type="Pfam" id="PF02878"/>
    </source>
</evidence>
<evidence type="ECO:0000256" key="5">
    <source>
        <dbReference type="ARBA" id="ARBA00022842"/>
    </source>
</evidence>
<dbReference type="SUPFAM" id="SSF53738">
    <property type="entry name" value="Phosphoglucomutase, first 3 domains"/>
    <property type="match status" value="3"/>
</dbReference>
<keyword evidence="3" id="KW-0597">Phosphoprotein</keyword>
<comment type="caution">
    <text evidence="10">The sequence shown here is derived from an EMBL/GenBank/DDBJ whole genome shotgun (WGS) entry which is preliminary data.</text>
</comment>
<dbReference type="InterPro" id="IPR005841">
    <property type="entry name" value="Alpha-D-phosphohexomutase_SF"/>
</dbReference>
<proteinExistence type="inferred from homology"/>
<dbReference type="Gene3D" id="3.40.120.10">
    <property type="entry name" value="Alpha-D-Glucose-1,6-Bisphosphate, subunit A, domain 3"/>
    <property type="match status" value="3"/>
</dbReference>
<evidence type="ECO:0000259" key="8">
    <source>
        <dbReference type="Pfam" id="PF02879"/>
    </source>
</evidence>
<keyword evidence="4" id="KW-0479">Metal-binding</keyword>
<evidence type="ECO:0000259" key="9">
    <source>
        <dbReference type="Pfam" id="PF02880"/>
    </source>
</evidence>
<evidence type="ECO:0000313" key="11">
    <source>
        <dbReference type="Proteomes" id="UP001200034"/>
    </source>
</evidence>
<dbReference type="AlphaFoldDB" id="A0AAD4K031"/>
<dbReference type="CDD" id="cd05799">
    <property type="entry name" value="PGM2"/>
    <property type="match status" value="1"/>
</dbReference>
<comment type="similarity">
    <text evidence="2">Belongs to the phosphohexose mutase family.</text>
</comment>
<evidence type="ECO:0000256" key="2">
    <source>
        <dbReference type="ARBA" id="ARBA00010231"/>
    </source>
</evidence>
<evidence type="ECO:0000256" key="4">
    <source>
        <dbReference type="ARBA" id="ARBA00022723"/>
    </source>
</evidence>
<dbReference type="InterPro" id="IPR016066">
    <property type="entry name" value="A-D-PHexomutase_CS"/>
</dbReference>
<evidence type="ECO:0000313" key="10">
    <source>
        <dbReference type="EMBL" id="KAH8371110.1"/>
    </source>
</evidence>
<feature type="non-terminal residue" evidence="10">
    <location>
        <position position="623"/>
    </location>
</feature>
<evidence type="ECO:0000256" key="1">
    <source>
        <dbReference type="ARBA" id="ARBA00001946"/>
    </source>
</evidence>
<sequence>QHQNFKMQAQMSPAELLSTLELSDDKELDEQIKHWIMWDRNAATLRQVVDAVKEKDWEALRVRLCRYNFFGTAGLRSGMRAGFDSINDLVTIQVGQGLSEYLQEVYPNVAKREAQGVVIGHDGRYNGKRFAQLLAVVFLNSNFRVYLYNRMTPTPLVSFAVVHLKCLAGIAVTASHNPKSDNGFKIFWANGALVMTPHDKNIHNAMMKRLEPLPSSWDLSILDDHPLLIDPFRDVYPAYYEALKKLIPPEYIETNECSQLRFVYTALHGVGFQYVREAFYQARLKPLIPVAQQKDPDPDFPTVSFPDPLDSDDAMDLALKKANDEHCTIVLANDPDADRLAIAELTPKSRWKLFNSNELGALLGWWALESYRMRTSKPNLPNCVMLSTIVSSKILGAMARAEGFTFVETHVGFKWIANKAIELQGLGRTVLFAFEQPIGYMFSTMVPDKDGIHAACQLATMASHLRSTRSVTLIEKLREIYDTYGFHATIREALNYDNPAKMISMFNKLRRYEDNMPGTYPKCILDGEFEVKYVRDLTTGLDTSHSDKKARLPSTPNKQIITFTFDNGMIVTLRASGNEPKLRYYSELFGLPEQKEWDDMTETLRRMTDAVVMEFIRPSEYGM</sequence>
<dbReference type="GO" id="GO:0006166">
    <property type="term" value="P:purine ribonucleoside salvage"/>
    <property type="evidence" value="ECO:0007669"/>
    <property type="project" value="TreeGrafter"/>
</dbReference>
<accession>A0AAD4K031</accession>
<dbReference type="GO" id="GO:0005634">
    <property type="term" value="C:nucleus"/>
    <property type="evidence" value="ECO:0007669"/>
    <property type="project" value="TreeGrafter"/>
</dbReference>
<dbReference type="GO" id="GO:0000287">
    <property type="term" value="F:magnesium ion binding"/>
    <property type="evidence" value="ECO:0007669"/>
    <property type="project" value="InterPro"/>
</dbReference>
<dbReference type="Pfam" id="PF02880">
    <property type="entry name" value="PGM_PMM_III"/>
    <property type="match status" value="1"/>
</dbReference>
<dbReference type="PRINTS" id="PR00509">
    <property type="entry name" value="PGMPMM"/>
</dbReference>
<feature type="domain" description="Alpha-D-phosphohexomutase alpha/beta/alpha" evidence="7">
    <location>
        <begin position="70"/>
        <end position="208"/>
    </location>
</feature>